<evidence type="ECO:0000313" key="1">
    <source>
        <dbReference type="EMBL" id="EFX67889.1"/>
    </source>
</evidence>
<name>E9HK60_DAPPU</name>
<dbReference type="AlphaFoldDB" id="E9HK60"/>
<accession>E9HK60</accession>
<dbReference type="KEGG" id="dpx:DAPPUDRAFT_260943"/>
<dbReference type="HOGENOM" id="CLU_2924918_0_0_1"/>
<sequence>MRLRLHRSFEEGYVTVSQLMFELCLKLPYGVAVEYADAVFCLSVVTWFEEYLNKTEFSLLF</sequence>
<organism evidence="1 2">
    <name type="scientific">Daphnia pulex</name>
    <name type="common">Water flea</name>
    <dbReference type="NCBI Taxonomy" id="6669"/>
    <lineage>
        <taxon>Eukaryota</taxon>
        <taxon>Metazoa</taxon>
        <taxon>Ecdysozoa</taxon>
        <taxon>Arthropoda</taxon>
        <taxon>Crustacea</taxon>
        <taxon>Branchiopoda</taxon>
        <taxon>Diplostraca</taxon>
        <taxon>Cladocera</taxon>
        <taxon>Anomopoda</taxon>
        <taxon>Daphniidae</taxon>
        <taxon>Daphnia</taxon>
    </lineage>
</organism>
<dbReference type="Proteomes" id="UP000000305">
    <property type="component" value="Unassembled WGS sequence"/>
</dbReference>
<keyword evidence="2" id="KW-1185">Reference proteome</keyword>
<evidence type="ECO:0000313" key="2">
    <source>
        <dbReference type="Proteomes" id="UP000000305"/>
    </source>
</evidence>
<protein>
    <submittedName>
        <fullName evidence="1">Uncharacterized protein</fullName>
    </submittedName>
</protein>
<gene>
    <name evidence="1" type="ORF">DAPPUDRAFT_260943</name>
</gene>
<dbReference type="EMBL" id="GL732667">
    <property type="protein sequence ID" value="EFX67889.1"/>
    <property type="molecule type" value="Genomic_DNA"/>
</dbReference>
<reference evidence="1 2" key="1">
    <citation type="journal article" date="2011" name="Science">
        <title>The ecoresponsive genome of Daphnia pulex.</title>
        <authorList>
            <person name="Colbourne J.K."/>
            <person name="Pfrender M.E."/>
            <person name="Gilbert D."/>
            <person name="Thomas W.K."/>
            <person name="Tucker A."/>
            <person name="Oakley T.H."/>
            <person name="Tokishita S."/>
            <person name="Aerts A."/>
            <person name="Arnold G.J."/>
            <person name="Basu M.K."/>
            <person name="Bauer D.J."/>
            <person name="Caceres C.E."/>
            <person name="Carmel L."/>
            <person name="Casola C."/>
            <person name="Choi J.H."/>
            <person name="Detter J.C."/>
            <person name="Dong Q."/>
            <person name="Dusheyko S."/>
            <person name="Eads B.D."/>
            <person name="Frohlich T."/>
            <person name="Geiler-Samerotte K.A."/>
            <person name="Gerlach D."/>
            <person name="Hatcher P."/>
            <person name="Jogdeo S."/>
            <person name="Krijgsveld J."/>
            <person name="Kriventseva E.V."/>
            <person name="Kultz D."/>
            <person name="Laforsch C."/>
            <person name="Lindquist E."/>
            <person name="Lopez J."/>
            <person name="Manak J.R."/>
            <person name="Muller J."/>
            <person name="Pangilinan J."/>
            <person name="Patwardhan R.P."/>
            <person name="Pitluck S."/>
            <person name="Pritham E.J."/>
            <person name="Rechtsteiner A."/>
            <person name="Rho M."/>
            <person name="Rogozin I.B."/>
            <person name="Sakarya O."/>
            <person name="Salamov A."/>
            <person name="Schaack S."/>
            <person name="Shapiro H."/>
            <person name="Shiga Y."/>
            <person name="Skalitzky C."/>
            <person name="Smith Z."/>
            <person name="Souvorov A."/>
            <person name="Sung W."/>
            <person name="Tang Z."/>
            <person name="Tsuchiya D."/>
            <person name="Tu H."/>
            <person name="Vos H."/>
            <person name="Wang M."/>
            <person name="Wolf Y.I."/>
            <person name="Yamagata H."/>
            <person name="Yamada T."/>
            <person name="Ye Y."/>
            <person name="Shaw J.R."/>
            <person name="Andrews J."/>
            <person name="Crease T.J."/>
            <person name="Tang H."/>
            <person name="Lucas S.M."/>
            <person name="Robertson H.M."/>
            <person name="Bork P."/>
            <person name="Koonin E.V."/>
            <person name="Zdobnov E.M."/>
            <person name="Grigoriev I.V."/>
            <person name="Lynch M."/>
            <person name="Boore J.L."/>
        </authorList>
    </citation>
    <scope>NUCLEOTIDE SEQUENCE [LARGE SCALE GENOMIC DNA]</scope>
</reference>
<proteinExistence type="predicted"/>
<dbReference type="InParanoid" id="E9HK60"/>